<proteinExistence type="predicted"/>
<name>A0A7S1XH97_9RHOD</name>
<feature type="region of interest" description="Disordered" evidence="1">
    <location>
        <begin position="222"/>
        <end position="245"/>
    </location>
</feature>
<evidence type="ECO:0000256" key="1">
    <source>
        <dbReference type="SAM" id="MobiDB-lite"/>
    </source>
</evidence>
<protein>
    <recommendedName>
        <fullName evidence="3">Zinc-finger domain-containing protein</fullName>
    </recommendedName>
</protein>
<reference evidence="2" key="1">
    <citation type="submission" date="2021-01" db="EMBL/GenBank/DDBJ databases">
        <authorList>
            <person name="Corre E."/>
            <person name="Pelletier E."/>
            <person name="Niang G."/>
            <person name="Scheremetjew M."/>
            <person name="Finn R."/>
            <person name="Kale V."/>
            <person name="Holt S."/>
            <person name="Cochrane G."/>
            <person name="Meng A."/>
            <person name="Brown T."/>
            <person name="Cohen L."/>
        </authorList>
    </citation>
    <scope>NUCLEOTIDE SEQUENCE</scope>
    <source>
        <strain evidence="2">SAG 36.94</strain>
    </source>
</reference>
<dbReference type="AlphaFoldDB" id="A0A7S1XH97"/>
<feature type="compositionally biased region" description="Polar residues" evidence="1">
    <location>
        <begin position="1"/>
        <end position="14"/>
    </location>
</feature>
<dbReference type="EMBL" id="HBGH01017770">
    <property type="protein sequence ID" value="CAD9237768.1"/>
    <property type="molecule type" value="Transcribed_RNA"/>
</dbReference>
<evidence type="ECO:0008006" key="3">
    <source>
        <dbReference type="Google" id="ProtNLM"/>
    </source>
</evidence>
<feature type="region of interest" description="Disordered" evidence="1">
    <location>
        <begin position="1"/>
        <end position="21"/>
    </location>
</feature>
<gene>
    <name evidence="2" type="ORF">CCAE0312_LOCUS9867</name>
</gene>
<organism evidence="2">
    <name type="scientific">Compsopogon caeruleus</name>
    <dbReference type="NCBI Taxonomy" id="31354"/>
    <lineage>
        <taxon>Eukaryota</taxon>
        <taxon>Rhodophyta</taxon>
        <taxon>Compsopogonophyceae</taxon>
        <taxon>Compsopogonales</taxon>
        <taxon>Compsopogonaceae</taxon>
        <taxon>Compsopogon</taxon>
    </lineage>
</organism>
<evidence type="ECO:0000313" key="2">
    <source>
        <dbReference type="EMBL" id="CAD9237768.1"/>
    </source>
</evidence>
<sequence length="375" mass="42416">MLQTDQLRASLRQQSEAREAARVLQPEMRSVTGFGPAMSRAEVISSERPPSGLGRAFSEYIDFQMRNLEREEAVAGLCDLSQATDLPPVSNQLNMERMQEIRHPSNGLSSNNVAHPKRWDLNRDSNETKGFVIRSGIEIPTSALRGSIPVRRPYGDQFQSLHHRPEIATSITPANAHDYGADSRILLPPMKEGLKSPDSVQLPPFPTLGLDDQGTNLRHGIVPPLQHLPRNQTSTPMDVEGSTPANENQTVLKPVRQFKVKKYFKRIPSHHCHICRRSALMIPTVVCLNIRGGLCRKVVCQKCFETYQWDFESAAKEDSGWLCTHCREVCPPRAQCFIYQRVNTRRKIRNMEKMKARKLADMKGEGEQKQGKQET</sequence>
<accession>A0A7S1XH97</accession>